<accession>A0A128A224</accession>
<evidence type="ECO:0000313" key="2">
    <source>
        <dbReference type="Proteomes" id="UP000196239"/>
    </source>
</evidence>
<organism evidence="1 2">
    <name type="scientific">Nitrosotalea devaniterrae</name>
    <dbReference type="NCBI Taxonomy" id="1078905"/>
    <lineage>
        <taxon>Archaea</taxon>
        <taxon>Nitrososphaerota</taxon>
        <taxon>Nitrososphaeria</taxon>
        <taxon>Nitrosotaleales</taxon>
        <taxon>Nitrosotaleaceae</taxon>
        <taxon>Nitrosotalea</taxon>
    </lineage>
</organism>
<dbReference type="EMBL" id="LN890280">
    <property type="protein sequence ID" value="CUR51419.1"/>
    <property type="molecule type" value="Genomic_DNA"/>
</dbReference>
<gene>
    <name evidence="1" type="ORF">NDEV_0654</name>
</gene>
<sequence>MIMDDKTNRSPCFITSGYSKVICRFGSNILVCKAYTGTKMDEINTDTKTRLKTFLNANKFLQKSY</sequence>
<dbReference type="Proteomes" id="UP000196239">
    <property type="component" value="Chromosome 1"/>
</dbReference>
<reference evidence="2" key="1">
    <citation type="submission" date="2015-10" db="EMBL/GenBank/DDBJ databases">
        <authorList>
            <person name="Lehtovirta-Morley L.E."/>
            <person name="Vieille C."/>
        </authorList>
    </citation>
    <scope>NUCLEOTIDE SEQUENCE [LARGE SCALE GENOMIC DNA]</scope>
</reference>
<protein>
    <submittedName>
        <fullName evidence="1">Uncharacterized protein</fullName>
    </submittedName>
</protein>
<dbReference type="KEGG" id="ndv:NDEV_0654"/>
<proteinExistence type="predicted"/>
<evidence type="ECO:0000313" key="1">
    <source>
        <dbReference type="EMBL" id="CUR51419.1"/>
    </source>
</evidence>
<name>A0A128A224_9ARCH</name>
<dbReference type="AlphaFoldDB" id="A0A128A224"/>
<keyword evidence="2" id="KW-1185">Reference proteome</keyword>